<dbReference type="Gene3D" id="2.40.128.20">
    <property type="match status" value="1"/>
</dbReference>
<evidence type="ECO:0000313" key="1">
    <source>
        <dbReference type="EMBL" id="OUP61469.1"/>
    </source>
</evidence>
<evidence type="ECO:0008006" key="3">
    <source>
        <dbReference type="Google" id="ProtNLM"/>
    </source>
</evidence>
<protein>
    <recommendedName>
        <fullName evidence="3">DUF1934 domain-containing protein</fullName>
    </recommendedName>
</protein>
<dbReference type="AlphaFoldDB" id="A0A1Y4M0P3"/>
<sequence length="128" mass="15216">MKTKIQLIDKISNQVIYEGKALIESDLSKEKLVFQDEERTYVWKVFEKGLIIETISEANVHLTLRQDHSTQGHIRTDFGQIDLQCRTTLYKIDKNYVEVVYELLQGKDSQNFHFILYKMNEEELHEIH</sequence>
<organism evidence="1 2">
    <name type="scientific">Faecalitalea cylindroides</name>
    <dbReference type="NCBI Taxonomy" id="39483"/>
    <lineage>
        <taxon>Bacteria</taxon>
        <taxon>Bacillati</taxon>
        <taxon>Bacillota</taxon>
        <taxon>Erysipelotrichia</taxon>
        <taxon>Erysipelotrichales</taxon>
        <taxon>Erysipelotrichaceae</taxon>
        <taxon>Faecalitalea</taxon>
    </lineage>
</organism>
<dbReference type="InterPro" id="IPR012674">
    <property type="entry name" value="Calycin"/>
</dbReference>
<dbReference type="EMBL" id="NFKM01000003">
    <property type="protein sequence ID" value="OUP61469.1"/>
    <property type="molecule type" value="Genomic_DNA"/>
</dbReference>
<comment type="caution">
    <text evidence="1">The sequence shown here is derived from an EMBL/GenBank/DDBJ whole genome shotgun (WGS) entry which is preliminary data.</text>
</comment>
<accession>A0A1Y4M0P3</accession>
<dbReference type="Proteomes" id="UP000195447">
    <property type="component" value="Unassembled WGS sequence"/>
</dbReference>
<gene>
    <name evidence="1" type="ORF">B5F14_02445</name>
</gene>
<name>A0A1Y4M0P3_9FIRM</name>
<dbReference type="RefSeq" id="WP_015535990.1">
    <property type="nucleotide sequence ID" value="NZ_CALHAA010000014.1"/>
</dbReference>
<reference evidence="2" key="1">
    <citation type="submission" date="2017-04" db="EMBL/GenBank/DDBJ databases">
        <title>Function of individual gut microbiota members based on whole genome sequencing of pure cultures obtained from chicken caecum.</title>
        <authorList>
            <person name="Medvecky M."/>
            <person name="Cejkova D."/>
            <person name="Polansky O."/>
            <person name="Karasova D."/>
            <person name="Kubasova T."/>
            <person name="Cizek A."/>
            <person name="Rychlik I."/>
        </authorList>
    </citation>
    <scope>NUCLEOTIDE SEQUENCE [LARGE SCALE GENOMIC DNA]</scope>
    <source>
        <strain evidence="2">An178</strain>
    </source>
</reference>
<keyword evidence="2" id="KW-1185">Reference proteome</keyword>
<proteinExistence type="predicted"/>
<evidence type="ECO:0000313" key="2">
    <source>
        <dbReference type="Proteomes" id="UP000195447"/>
    </source>
</evidence>